<dbReference type="Proteomes" id="UP000093523">
    <property type="component" value="Unassembled WGS sequence"/>
</dbReference>
<dbReference type="NCBIfam" id="NF009391">
    <property type="entry name" value="PRK12750.1"/>
    <property type="match status" value="1"/>
</dbReference>
<dbReference type="GO" id="GO:0051082">
    <property type="term" value="F:unfolded protein binding"/>
    <property type="evidence" value="ECO:0007669"/>
    <property type="project" value="TreeGrafter"/>
</dbReference>
<dbReference type="AlphaFoldDB" id="A0A1B9P4R5"/>
<evidence type="ECO:0000256" key="5">
    <source>
        <dbReference type="SAM" id="MobiDB-lite"/>
    </source>
</evidence>
<feature type="compositionally biased region" description="Basic and acidic residues" evidence="5">
    <location>
        <begin position="65"/>
        <end position="81"/>
    </location>
</feature>
<evidence type="ECO:0000256" key="6">
    <source>
        <dbReference type="SAM" id="SignalP"/>
    </source>
</evidence>
<comment type="subcellular location">
    <subcellularLocation>
        <location evidence="1">Periplasm</location>
    </subcellularLocation>
</comment>
<proteinExistence type="inferred from homology"/>
<dbReference type="STRING" id="688.A6E04_00355"/>
<comment type="caution">
    <text evidence="7">The sequence shown here is derived from an EMBL/GenBank/DDBJ whole genome shotgun (WGS) entry which is preliminary data.</text>
</comment>
<dbReference type="RefSeq" id="WP_065609312.1">
    <property type="nucleotide sequence ID" value="NZ_CAWMPN010000002.1"/>
</dbReference>
<protein>
    <submittedName>
        <fullName evidence="7">P pilus assembly/Cpx signaling pathway inhibitor/zinc-resistance associated protein</fullName>
    </submittedName>
</protein>
<evidence type="ECO:0000256" key="4">
    <source>
        <dbReference type="ARBA" id="ARBA00022764"/>
    </source>
</evidence>
<dbReference type="InterPro" id="IPR052211">
    <property type="entry name" value="Cpx_auxiliary_protein"/>
</dbReference>
<dbReference type="CDD" id="cd09916">
    <property type="entry name" value="CpxP_like"/>
    <property type="match status" value="1"/>
</dbReference>
<feature type="region of interest" description="Disordered" evidence="5">
    <location>
        <begin position="149"/>
        <end position="168"/>
    </location>
</feature>
<evidence type="ECO:0000256" key="2">
    <source>
        <dbReference type="ARBA" id="ARBA00008441"/>
    </source>
</evidence>
<evidence type="ECO:0000313" key="8">
    <source>
        <dbReference type="Proteomes" id="UP000093523"/>
    </source>
</evidence>
<keyword evidence="4" id="KW-0574">Periplasm</keyword>
<feature type="region of interest" description="Disordered" evidence="5">
    <location>
        <begin position="65"/>
        <end position="98"/>
    </location>
</feature>
<dbReference type="PANTHER" id="PTHR38102:SF1">
    <property type="entry name" value="PERIPLASMIC CHAPERONE SPY"/>
    <property type="match status" value="1"/>
</dbReference>
<dbReference type="PANTHER" id="PTHR38102">
    <property type="entry name" value="PERIPLASMIC CHAPERONE SPY"/>
    <property type="match status" value="1"/>
</dbReference>
<organism evidence="7 8">
    <name type="scientific">Aliivibrio logei</name>
    <name type="common">Vibrio logei</name>
    <dbReference type="NCBI Taxonomy" id="688"/>
    <lineage>
        <taxon>Bacteria</taxon>
        <taxon>Pseudomonadati</taxon>
        <taxon>Pseudomonadota</taxon>
        <taxon>Gammaproteobacteria</taxon>
        <taxon>Vibrionales</taxon>
        <taxon>Vibrionaceae</taxon>
        <taxon>Aliivibrio</taxon>
    </lineage>
</organism>
<dbReference type="EMBL" id="MAJU01000002">
    <property type="protein sequence ID" value="OCH23893.1"/>
    <property type="molecule type" value="Genomic_DNA"/>
</dbReference>
<dbReference type="OrthoDB" id="6105813at2"/>
<evidence type="ECO:0000313" key="7">
    <source>
        <dbReference type="EMBL" id="OCH23893.1"/>
    </source>
</evidence>
<dbReference type="Pfam" id="PF07813">
    <property type="entry name" value="LTXXQ"/>
    <property type="match status" value="1"/>
</dbReference>
<sequence length="168" mass="18773">MNMIKKLVLGAVVLPLSLASASAFAAGGSHHEGGMKGKGMHGEGMHGGKCMMKANKKAFKELDLTNAQEDKLDKMRDDRKAEHKAKKGEKRQPTAEMKADHEAMQNLILADNFDEAAVRNLAEKMSEKQIDRRVNMMKKRHDMMNILTPEQKTEFKANQDKYTADCAK</sequence>
<comment type="similarity">
    <text evidence="2">Belongs to the CpxP/Spy family.</text>
</comment>
<gene>
    <name evidence="7" type="ORF">A6E04_00355</name>
</gene>
<name>A0A1B9P4R5_ALILO</name>
<feature type="signal peptide" evidence="6">
    <location>
        <begin position="1"/>
        <end position="25"/>
    </location>
</feature>
<feature type="chain" id="PRO_5008632552" evidence="6">
    <location>
        <begin position="26"/>
        <end position="168"/>
    </location>
</feature>
<dbReference type="GO" id="GO:0030288">
    <property type="term" value="C:outer membrane-bounded periplasmic space"/>
    <property type="evidence" value="ECO:0007669"/>
    <property type="project" value="TreeGrafter"/>
</dbReference>
<keyword evidence="3 6" id="KW-0732">Signal</keyword>
<feature type="compositionally biased region" description="Basic and acidic residues" evidence="5">
    <location>
        <begin position="151"/>
        <end position="168"/>
    </location>
</feature>
<evidence type="ECO:0000256" key="1">
    <source>
        <dbReference type="ARBA" id="ARBA00004418"/>
    </source>
</evidence>
<reference evidence="7 8" key="1">
    <citation type="submission" date="2016-06" db="EMBL/GenBank/DDBJ databases">
        <authorList>
            <person name="Kjaerup R.B."/>
            <person name="Dalgaard T.S."/>
            <person name="Juul-Madsen H.R."/>
        </authorList>
    </citation>
    <scope>NUCLEOTIDE SEQUENCE [LARGE SCALE GENOMIC DNA]</scope>
    <source>
        <strain evidence="7 8">1S159</strain>
    </source>
</reference>
<dbReference type="Gene3D" id="1.20.120.1490">
    <property type="match status" value="1"/>
</dbReference>
<evidence type="ECO:0000256" key="3">
    <source>
        <dbReference type="ARBA" id="ARBA00022729"/>
    </source>
</evidence>
<dbReference type="PIRSF" id="PIRSF034445">
    <property type="entry name" value="CpxP_Spy"/>
    <property type="match status" value="1"/>
</dbReference>
<dbReference type="InterPro" id="IPR012899">
    <property type="entry name" value="LTXXQ"/>
</dbReference>
<accession>A0A1B9P4R5</accession>